<dbReference type="Gene3D" id="3.10.110.10">
    <property type="entry name" value="Ubiquitin Conjugating Enzyme"/>
    <property type="match status" value="1"/>
</dbReference>
<dbReference type="InterPro" id="IPR023313">
    <property type="entry name" value="UBQ-conjugating_AS"/>
</dbReference>
<evidence type="ECO:0000256" key="13">
    <source>
        <dbReference type="SAM" id="MobiDB-lite"/>
    </source>
</evidence>
<dbReference type="SMART" id="SM00212">
    <property type="entry name" value="UBCc"/>
    <property type="match status" value="1"/>
</dbReference>
<proteinExistence type="inferred from homology"/>
<evidence type="ECO:0000313" key="16">
    <source>
        <dbReference type="Proteomes" id="UP000697127"/>
    </source>
</evidence>
<keyword evidence="7" id="KW-0539">Nucleus</keyword>
<protein>
    <recommendedName>
        <fullName evidence="8">SUMO-conjugating enzyme UBC9</fullName>
    </recommendedName>
    <alternativeName>
        <fullName evidence="9">Ubiquitin carrier protein 9</fullName>
    </alternativeName>
    <alternativeName>
        <fullName evidence="10">Ubiquitin-conjugating enzyme E2-18 kDa</fullName>
    </alternativeName>
</protein>
<evidence type="ECO:0000259" key="14">
    <source>
        <dbReference type="PROSITE" id="PS50127"/>
    </source>
</evidence>
<evidence type="ECO:0000313" key="15">
    <source>
        <dbReference type="EMBL" id="KAG0686957.1"/>
    </source>
</evidence>
<feature type="domain" description="UBC core" evidence="14">
    <location>
        <begin position="5"/>
        <end position="159"/>
    </location>
</feature>
<organism evidence="15 16">
    <name type="scientific">Pichia californica</name>
    <dbReference type="NCBI Taxonomy" id="460514"/>
    <lineage>
        <taxon>Eukaryota</taxon>
        <taxon>Fungi</taxon>
        <taxon>Dikarya</taxon>
        <taxon>Ascomycota</taxon>
        <taxon>Saccharomycotina</taxon>
        <taxon>Pichiomycetes</taxon>
        <taxon>Pichiales</taxon>
        <taxon>Pichiaceae</taxon>
        <taxon>Pichia</taxon>
    </lineage>
</organism>
<evidence type="ECO:0000256" key="9">
    <source>
        <dbReference type="ARBA" id="ARBA00044296"/>
    </source>
</evidence>
<keyword evidence="16" id="KW-1185">Reference proteome</keyword>
<gene>
    <name evidence="15" type="primary">UBC9</name>
    <name evidence="15" type="ORF">C6P40_003108</name>
</gene>
<comment type="pathway">
    <text evidence="2">Protein modification; protein sumoylation.</text>
</comment>
<dbReference type="SUPFAM" id="SSF54495">
    <property type="entry name" value="UBC-like"/>
    <property type="match status" value="1"/>
</dbReference>
<dbReference type="EMBL" id="PUHW01000342">
    <property type="protein sequence ID" value="KAG0686957.1"/>
    <property type="molecule type" value="Genomic_DNA"/>
</dbReference>
<comment type="subcellular location">
    <subcellularLocation>
        <location evidence="1">Nucleus</location>
    </subcellularLocation>
</comment>
<dbReference type="GO" id="GO:0005634">
    <property type="term" value="C:nucleus"/>
    <property type="evidence" value="ECO:0007669"/>
    <property type="project" value="UniProtKB-SubCell"/>
</dbReference>
<dbReference type="PROSITE" id="PS50127">
    <property type="entry name" value="UBC_2"/>
    <property type="match status" value="1"/>
</dbReference>
<dbReference type="AlphaFoldDB" id="A0A9P7BCI3"/>
<dbReference type="GO" id="GO:0005524">
    <property type="term" value="F:ATP binding"/>
    <property type="evidence" value="ECO:0007669"/>
    <property type="project" value="UniProtKB-UniRule"/>
</dbReference>
<keyword evidence="5 12" id="KW-0833">Ubl conjugation pathway</keyword>
<evidence type="ECO:0000256" key="8">
    <source>
        <dbReference type="ARBA" id="ARBA00039165"/>
    </source>
</evidence>
<evidence type="ECO:0000256" key="10">
    <source>
        <dbReference type="ARBA" id="ARBA00081544"/>
    </source>
</evidence>
<name>A0A9P7BCI3_9ASCO</name>
<dbReference type="InterPro" id="IPR050113">
    <property type="entry name" value="Ub_conjugating_enzyme"/>
</dbReference>
<dbReference type="PANTHER" id="PTHR24067">
    <property type="entry name" value="UBIQUITIN-CONJUGATING ENZYME E2"/>
    <property type="match status" value="1"/>
</dbReference>
<keyword evidence="6 12" id="KW-0067">ATP-binding</keyword>
<dbReference type="PROSITE" id="PS00183">
    <property type="entry name" value="UBC_1"/>
    <property type="match status" value="1"/>
</dbReference>
<dbReference type="GO" id="GO:0019789">
    <property type="term" value="F:SUMO transferase activity"/>
    <property type="evidence" value="ECO:0007669"/>
    <property type="project" value="UniProtKB-ARBA"/>
</dbReference>
<evidence type="ECO:0000256" key="5">
    <source>
        <dbReference type="ARBA" id="ARBA00022786"/>
    </source>
</evidence>
<evidence type="ECO:0000256" key="2">
    <source>
        <dbReference type="ARBA" id="ARBA00004718"/>
    </source>
</evidence>
<reference evidence="15" key="1">
    <citation type="submission" date="2020-11" db="EMBL/GenBank/DDBJ databases">
        <title>Kefir isolates.</title>
        <authorList>
            <person name="Marcisauskas S."/>
            <person name="Kim Y."/>
            <person name="Blasche S."/>
        </authorList>
    </citation>
    <scope>NUCLEOTIDE SEQUENCE</scope>
    <source>
        <strain evidence="15">Olga-1</strain>
    </source>
</reference>
<evidence type="ECO:0000256" key="12">
    <source>
        <dbReference type="RuleBase" id="RU362109"/>
    </source>
</evidence>
<dbReference type="FunFam" id="3.10.110.10:FF:000035">
    <property type="entry name" value="SUMO-conjugating enzyme ubc9"/>
    <property type="match status" value="1"/>
</dbReference>
<dbReference type="InterPro" id="IPR000608">
    <property type="entry name" value="UBC"/>
</dbReference>
<comment type="similarity">
    <text evidence="12">Belongs to the ubiquitin-conjugating enzyme family.</text>
</comment>
<feature type="compositionally biased region" description="Polar residues" evidence="13">
    <location>
        <begin position="150"/>
        <end position="161"/>
    </location>
</feature>
<dbReference type="GO" id="GO:0016925">
    <property type="term" value="P:protein sumoylation"/>
    <property type="evidence" value="ECO:0007669"/>
    <property type="project" value="UniProtKB-ARBA"/>
</dbReference>
<feature type="compositionally biased region" description="Basic and acidic residues" evidence="13">
    <location>
        <begin position="138"/>
        <end position="148"/>
    </location>
</feature>
<evidence type="ECO:0000256" key="4">
    <source>
        <dbReference type="ARBA" id="ARBA00022741"/>
    </source>
</evidence>
<evidence type="ECO:0000256" key="3">
    <source>
        <dbReference type="ARBA" id="ARBA00022679"/>
    </source>
</evidence>
<feature type="region of interest" description="Disordered" evidence="13">
    <location>
        <begin position="125"/>
        <end position="161"/>
    </location>
</feature>
<dbReference type="OrthoDB" id="6600758at2759"/>
<evidence type="ECO:0000256" key="1">
    <source>
        <dbReference type="ARBA" id="ARBA00004123"/>
    </source>
</evidence>
<keyword evidence="4 12" id="KW-0547">Nucleotide-binding</keyword>
<dbReference type="CDD" id="cd23798">
    <property type="entry name" value="UBCc_UBE2I"/>
    <property type="match status" value="1"/>
</dbReference>
<dbReference type="Proteomes" id="UP000697127">
    <property type="component" value="Unassembled WGS sequence"/>
</dbReference>
<evidence type="ECO:0000256" key="11">
    <source>
        <dbReference type="PROSITE-ProRule" id="PRU10133"/>
    </source>
</evidence>
<sequence>MVRDLRTERIQQERKQWRKDHPFGFYAKPSKSIDGSLDLHNWTAGVPGKQGTIWGNATYPLTISFPEEYPAKPPKVKFPANFYHPNVYPSGTICLSILNEEQDWRPAISIKQLLLGIQELLDSPNPLSPAQEPAWKAYQKDDQEEYQRNVKAQAQQYGDKN</sequence>
<dbReference type="InterPro" id="IPR016135">
    <property type="entry name" value="UBQ-conjugating_enzyme/RWD"/>
</dbReference>
<dbReference type="Pfam" id="PF00179">
    <property type="entry name" value="UQ_con"/>
    <property type="match status" value="1"/>
</dbReference>
<evidence type="ECO:0000256" key="7">
    <source>
        <dbReference type="ARBA" id="ARBA00023242"/>
    </source>
</evidence>
<feature type="active site" description="Glycyl thioester intermediate" evidence="11">
    <location>
        <position position="94"/>
    </location>
</feature>
<dbReference type="GO" id="GO:0005694">
    <property type="term" value="C:chromosome"/>
    <property type="evidence" value="ECO:0007669"/>
    <property type="project" value="UniProtKB-ARBA"/>
</dbReference>
<evidence type="ECO:0000256" key="6">
    <source>
        <dbReference type="ARBA" id="ARBA00022840"/>
    </source>
</evidence>
<keyword evidence="3" id="KW-0808">Transferase</keyword>
<accession>A0A9P7BCI3</accession>
<comment type="caution">
    <text evidence="15">The sequence shown here is derived from an EMBL/GenBank/DDBJ whole genome shotgun (WGS) entry which is preliminary data.</text>
</comment>